<dbReference type="PANTHER" id="PTHR13190">
    <property type="entry name" value="AUTOPHAGY-RELATED 2, ISOFORM A"/>
    <property type="match status" value="1"/>
</dbReference>
<dbReference type="GO" id="GO:0043495">
    <property type="term" value="F:protein-membrane adaptor activity"/>
    <property type="evidence" value="ECO:0007669"/>
    <property type="project" value="TreeGrafter"/>
</dbReference>
<name>A0A1I7YYS7_9BILA</name>
<feature type="region of interest" description="Disordered" evidence="12">
    <location>
        <begin position="1340"/>
        <end position="1360"/>
    </location>
</feature>
<evidence type="ECO:0000313" key="14">
    <source>
        <dbReference type="WBParaSite" id="L893_g21197.t2"/>
    </source>
</evidence>
<evidence type="ECO:0000256" key="4">
    <source>
        <dbReference type="ARBA" id="ARBA00018070"/>
    </source>
</evidence>
<accession>A0A1I7YYS7</accession>
<evidence type="ECO:0000256" key="11">
    <source>
        <dbReference type="ARBA" id="ARBA00024615"/>
    </source>
</evidence>
<keyword evidence="9" id="KW-0472">Membrane</keyword>
<comment type="catalytic activity">
    <reaction evidence="10">
        <text>a 1,2-diacyl-sn-glycero-3-phospho-L-serine(in) = a 1,2-diacyl-sn-glycero-3-phospho-L-serine(out)</text>
        <dbReference type="Rhea" id="RHEA:38663"/>
        <dbReference type="ChEBI" id="CHEBI:57262"/>
    </reaction>
</comment>
<dbReference type="WBParaSite" id="L893_g21197.t2">
    <property type="protein sequence ID" value="L893_g21197.t2"/>
    <property type="gene ID" value="L893_g21197"/>
</dbReference>
<comment type="subcellular location">
    <subcellularLocation>
        <location evidence="1">Endoplasmic reticulum membrane</location>
        <topology evidence="1">Peripheral membrane protein</topology>
    </subcellularLocation>
    <subcellularLocation>
        <location evidence="2">Preautophagosomal structure membrane</location>
        <topology evidence="2">Peripheral membrane protein</topology>
    </subcellularLocation>
</comment>
<dbReference type="GO" id="GO:0000045">
    <property type="term" value="P:autophagosome assembly"/>
    <property type="evidence" value="ECO:0007669"/>
    <property type="project" value="TreeGrafter"/>
</dbReference>
<dbReference type="GO" id="GO:0061709">
    <property type="term" value="P:reticulophagy"/>
    <property type="evidence" value="ECO:0007669"/>
    <property type="project" value="TreeGrafter"/>
</dbReference>
<dbReference type="GO" id="GO:0006869">
    <property type="term" value="P:lipid transport"/>
    <property type="evidence" value="ECO:0007669"/>
    <property type="project" value="UniProtKB-KW"/>
</dbReference>
<dbReference type="GO" id="GO:0061723">
    <property type="term" value="P:glycophagy"/>
    <property type="evidence" value="ECO:0007669"/>
    <property type="project" value="TreeGrafter"/>
</dbReference>
<feature type="compositionally biased region" description="Polar residues" evidence="12">
    <location>
        <begin position="963"/>
        <end position="972"/>
    </location>
</feature>
<dbReference type="GO" id="GO:0032266">
    <property type="term" value="F:phosphatidylinositol-3-phosphate binding"/>
    <property type="evidence" value="ECO:0007669"/>
    <property type="project" value="TreeGrafter"/>
</dbReference>
<keyword evidence="6" id="KW-0256">Endoplasmic reticulum</keyword>
<keyword evidence="7" id="KW-0072">Autophagy</keyword>
<evidence type="ECO:0000256" key="3">
    <source>
        <dbReference type="ARBA" id="ARBA00009714"/>
    </source>
</evidence>
<evidence type="ECO:0000256" key="7">
    <source>
        <dbReference type="ARBA" id="ARBA00023006"/>
    </source>
</evidence>
<evidence type="ECO:0000256" key="10">
    <source>
        <dbReference type="ARBA" id="ARBA00024479"/>
    </source>
</evidence>
<proteinExistence type="inferred from homology"/>
<keyword evidence="13" id="KW-1185">Reference proteome</keyword>
<evidence type="ECO:0000256" key="2">
    <source>
        <dbReference type="ARBA" id="ARBA00004623"/>
    </source>
</evidence>
<dbReference type="GO" id="GO:0005789">
    <property type="term" value="C:endoplasmic reticulum membrane"/>
    <property type="evidence" value="ECO:0007669"/>
    <property type="project" value="UniProtKB-SubCell"/>
</dbReference>
<evidence type="ECO:0000313" key="13">
    <source>
        <dbReference type="Proteomes" id="UP000095287"/>
    </source>
</evidence>
<feature type="region of interest" description="Disordered" evidence="12">
    <location>
        <begin position="1516"/>
        <end position="1540"/>
    </location>
</feature>
<sequence length="2010" mass="225392">MAALQESLVGFLINRYLGDLFVGKCEIDNLKVKFTEGYASVSELRLNTEYINENLEKNGINLQLMEGYIGKLTVIVPFTSILEKSSEFVMDDVALSFQPRNSGPVGAINDIVSSMIGSMATSRELANEFFASEPVQQKDAGVESCEQLIAAVMSRIVFKVTNVMLRIETSSPDSDFCTAIECHIDSAKFVDEQLEACENQSRELRTITSEPKSIFSIASLNKLLHLTGVKFYTDITSKDDPTMSMSQQYTSIYQRRERERNKSKCSSSRTTEEFEFDFAQSMEATTDSFQSCYSHISTDDSVPKHVGSRETECLRSNPLKFGHLIGDDNVVKFSTTNSAVNAHPESTPKSIDIELNFQGLELFMNPSQMFIVKQIMDLILMPKEAASEEDSAAEGGRPMSKDDFRNIATMQNNTQFQSDPVRTAHGNLAGGQWAGTDTFQMTVRNREEEIMDDEFDTVNLASLNNERIRRLGSSVSSESSYETRTLCDSDKADTTRLRANIASFVMIVPHKDPWSIDAVKQNAKNGHMPLMEAQEEAVEEAREHSEKFFSAAADIRVKGVLDLKSLRTKFSNLYPADHLLITGWPFNIDLTLTKEPQNERTEIVATASQLDCCEFLMASSIHGSAKSAHFDIFSFDGICETNNANLILKVDASSGKDVRNNVILALGECSTELDISIIDRLSNFIAPNPFFAEKKSSPIQADDLHLSEDPWDNSENVAKQLNFELRMPSWTVNFRIPKADLRSAESSNRLSYCVKNVHPEILQLKFEKVNLKLPRLNTENLSRLWEMKLTCSSLTGAFKGAFKGDLSVLKCSEAEQTFLRANRECFIRENEDICLELKYDRRNRSLTANNNLNSVPVDPMMRSVWGSFFQSNEHKDGPFSQKVVMRDNETLTMVGERDELMEFGETCRSKSNLLLSINAPILNVSLPSHMFFEVLYNRLLNDLLLWAPCSPVFKGDTEESHEPTSQNFQPCKSTLEHDSDNESLDSNGLDSGLHEGTPHDVSVTFDVDRFSVLIGTTVLEDAFGMTKGQVRGRLEKTQLFVVSGYHGDPNLMYFYISSDSIGIYHQNLYKGVTPYISDVLSQNFASRTSSEVICVEPLDEDCPFINFLDDHRFALSMKIECTEEDKVIVKKDLLVASALQNSQLHVTLFQHASDYWVNQLLDFFKVTDYEVPGYVLPECVYQVRFNARSTLISYAHNQIRENSQLRLKLAVGSCDLSCQIVDDQQTIRFQCILEDSKLQASNEHYFRSSGVRFDSDCLSSDEQYGDFETFITLVCLGYFELEFSLGSEQDDASGLRKPRFDIKCKNDEVKAYFCADSLSTLINAFGDIFNSDVMKASEVGTTSPSEVSSNSDQSPIAEQDLKEPGSLAMTAAQEEILRDHLSNAMIEVDPPSVSPMAIDALNQNYAFFPEEESLEKYPPRPSTDCEDFCPIDEHPGHAVMGPSGEPSMRPFGCPQPGRRQPSVALRQERFYKPSDAYRQNGSSLVQGSTPIVNINIKDITIRLFIYGGNDFGMEEGETKTYSGDIRERERKRQSRDQVKGGNFRDETVMVEFLFHKISYRSERYGPESDIVSASMVSMYNMEIIDHLSVSKINQMLYQDKTSDCHRRSNVPIIAMRQVASKKQGAKVLVSALPIRMNIDQDSLEFLIDFFAEVSNSTVVPDEAVVATEDQVVTQVKVKKNLEDSKSEGTDVDDDHSYLFDENDINFDEDKLIDLNFGSPETTHSIGGDDMKEDCTEENALLMDSIIKEFTFTPAVTIKIDYVGKRVKTDNGALMGLLIGMSSLHCTEIKLKELNTRKGVATLGRCFQYAAGEWLNDIRNHQLPNIFGSYGPLSSITQLAGGVRDLVVLPVDEFRKVDGHVVKGIQRGAGSFGVSALAAVVDFTQGIASAIQGISEIAFHIVSPDYPNYDPTRRRVQNPARAKIPNDLRAGLSMAFDTVRDGVYDTADVLQMAVQEDRAEGQWFRRLLQQLAPTVIRPIVLGSRATVHVLGGLRSQLQPDQHIAEMRKWRD</sequence>
<evidence type="ECO:0000256" key="12">
    <source>
        <dbReference type="SAM" id="MobiDB-lite"/>
    </source>
</evidence>
<dbReference type="PANTHER" id="PTHR13190:SF1">
    <property type="entry name" value="AUTOPHAGY-RELATED 2, ISOFORM A"/>
    <property type="match status" value="1"/>
</dbReference>
<evidence type="ECO:0000256" key="8">
    <source>
        <dbReference type="ARBA" id="ARBA00023055"/>
    </source>
</evidence>
<feature type="compositionally biased region" description="Polar residues" evidence="12">
    <location>
        <begin position="1340"/>
        <end position="1356"/>
    </location>
</feature>
<feature type="region of interest" description="Disordered" evidence="12">
    <location>
        <begin position="956"/>
        <end position="993"/>
    </location>
</feature>
<evidence type="ECO:0000256" key="6">
    <source>
        <dbReference type="ARBA" id="ARBA00022824"/>
    </source>
</evidence>
<dbReference type="GO" id="GO:0000422">
    <property type="term" value="P:autophagy of mitochondrion"/>
    <property type="evidence" value="ECO:0007669"/>
    <property type="project" value="TreeGrafter"/>
</dbReference>
<organism evidence="13 14">
    <name type="scientific">Steinernema glaseri</name>
    <dbReference type="NCBI Taxonomy" id="37863"/>
    <lineage>
        <taxon>Eukaryota</taxon>
        <taxon>Metazoa</taxon>
        <taxon>Ecdysozoa</taxon>
        <taxon>Nematoda</taxon>
        <taxon>Chromadorea</taxon>
        <taxon>Rhabditida</taxon>
        <taxon>Tylenchina</taxon>
        <taxon>Panagrolaimomorpha</taxon>
        <taxon>Strongyloidoidea</taxon>
        <taxon>Steinernematidae</taxon>
        <taxon>Steinernema</taxon>
    </lineage>
</organism>
<evidence type="ECO:0000256" key="5">
    <source>
        <dbReference type="ARBA" id="ARBA00022448"/>
    </source>
</evidence>
<evidence type="ECO:0000256" key="1">
    <source>
        <dbReference type="ARBA" id="ARBA00004406"/>
    </source>
</evidence>
<keyword evidence="5" id="KW-0813">Transport</keyword>
<dbReference type="Proteomes" id="UP000095287">
    <property type="component" value="Unplaced"/>
</dbReference>
<reference evidence="14" key="1">
    <citation type="submission" date="2016-11" db="UniProtKB">
        <authorList>
            <consortium name="WormBaseParasite"/>
        </authorList>
    </citation>
    <scope>IDENTIFICATION</scope>
</reference>
<dbReference type="GO" id="GO:0061908">
    <property type="term" value="C:phagophore"/>
    <property type="evidence" value="ECO:0007669"/>
    <property type="project" value="TreeGrafter"/>
</dbReference>
<dbReference type="GO" id="GO:0034727">
    <property type="term" value="P:piecemeal microautophagy of the nucleus"/>
    <property type="evidence" value="ECO:0007669"/>
    <property type="project" value="TreeGrafter"/>
</dbReference>
<dbReference type="Pfam" id="PF13329">
    <property type="entry name" value="ATG2_CAD"/>
    <property type="match status" value="1"/>
</dbReference>
<dbReference type="GO" id="GO:0034045">
    <property type="term" value="C:phagophore assembly site membrane"/>
    <property type="evidence" value="ECO:0007669"/>
    <property type="project" value="UniProtKB-SubCell"/>
</dbReference>
<comment type="similarity">
    <text evidence="3">Belongs to the ATG2 family.</text>
</comment>
<comment type="catalytic activity">
    <reaction evidence="11">
        <text>a 1,2-diacyl-sn-glycero-3-phosphoethanolamine(in) = a 1,2-diacyl-sn-glycero-3-phosphoethanolamine(out)</text>
        <dbReference type="Rhea" id="RHEA:38895"/>
        <dbReference type="ChEBI" id="CHEBI:64612"/>
    </reaction>
</comment>
<feature type="compositionally biased region" description="Basic and acidic residues" evidence="12">
    <location>
        <begin position="1524"/>
        <end position="1540"/>
    </location>
</feature>
<evidence type="ECO:0000256" key="9">
    <source>
        <dbReference type="ARBA" id="ARBA00023136"/>
    </source>
</evidence>
<dbReference type="InterPro" id="IPR026849">
    <property type="entry name" value="ATG2"/>
</dbReference>
<keyword evidence="8" id="KW-0445">Lipid transport</keyword>
<protein>
    <recommendedName>
        <fullName evidence="4">Autophagy-related protein 2</fullName>
    </recommendedName>
</protein>